<accession>A0A4U0XGV3</accession>
<evidence type="ECO:0000313" key="2">
    <source>
        <dbReference type="Proteomes" id="UP000309340"/>
    </source>
</evidence>
<dbReference type="AlphaFoldDB" id="A0A4U0XGV3"/>
<proteinExistence type="predicted"/>
<dbReference type="EMBL" id="NAJQ01000248">
    <property type="protein sequence ID" value="TKA73875.1"/>
    <property type="molecule type" value="Genomic_DNA"/>
</dbReference>
<dbReference type="SUPFAM" id="SSF55144">
    <property type="entry name" value="LigT-like"/>
    <property type="match status" value="1"/>
</dbReference>
<gene>
    <name evidence="1" type="ORF">B0A55_04480</name>
</gene>
<name>A0A4U0XGV3_9PEZI</name>
<comment type="caution">
    <text evidence="1">The sequence shown here is derived from an EMBL/GenBank/DDBJ whole genome shotgun (WGS) entry which is preliminary data.</text>
</comment>
<dbReference type="OrthoDB" id="2967263at2759"/>
<dbReference type="Proteomes" id="UP000309340">
    <property type="component" value="Unassembled WGS sequence"/>
</dbReference>
<keyword evidence="2" id="KW-1185">Reference proteome</keyword>
<organism evidence="1 2">
    <name type="scientific">Friedmanniomyces simplex</name>
    <dbReference type="NCBI Taxonomy" id="329884"/>
    <lineage>
        <taxon>Eukaryota</taxon>
        <taxon>Fungi</taxon>
        <taxon>Dikarya</taxon>
        <taxon>Ascomycota</taxon>
        <taxon>Pezizomycotina</taxon>
        <taxon>Dothideomycetes</taxon>
        <taxon>Dothideomycetidae</taxon>
        <taxon>Mycosphaerellales</taxon>
        <taxon>Teratosphaeriaceae</taxon>
        <taxon>Friedmanniomyces</taxon>
    </lineage>
</organism>
<evidence type="ECO:0000313" key="1">
    <source>
        <dbReference type="EMBL" id="TKA73875.1"/>
    </source>
</evidence>
<protein>
    <submittedName>
        <fullName evidence="1">Uncharacterized protein</fullName>
    </submittedName>
</protein>
<dbReference type="InterPro" id="IPR009097">
    <property type="entry name" value="Cyclic_Pdiesterase"/>
</dbReference>
<dbReference type="STRING" id="329884.A0A4U0XGV3"/>
<reference evidence="1 2" key="1">
    <citation type="submission" date="2017-03" db="EMBL/GenBank/DDBJ databases">
        <title>Genomes of endolithic fungi from Antarctica.</title>
        <authorList>
            <person name="Coleine C."/>
            <person name="Masonjones S."/>
            <person name="Stajich J.E."/>
        </authorList>
    </citation>
    <scope>NUCLEOTIDE SEQUENCE [LARGE SCALE GENOMIC DNA]</scope>
    <source>
        <strain evidence="1 2">CCFEE 5184</strain>
    </source>
</reference>
<sequence length="307" mass="34248">MSAYYTFEDLSGHTTLAHSDNPYDGLLEACNHDPVNNAQIQARYTTHRTTRNAQQRVKLLAPDFPGVSVDEILAKLEDPSIEPGFTDWRHCLVFWARPPVKVRSLIDLWTMPPENLHMTALEITHSLTAPEIDALVAQMLPHVAEITDYTLQHRARLVKPLLSYDAQALALSFVPAAGEPSGHGSAPPKDDYSYHHLRRDLHAQASTTGVKVASRYVIPSAHLTIGRFITKRDFETAEGEVDRAKVEQLVETIEGINSWLRAEYWPRENGVGEGGEWVVGEEKGLEFRKGALWYGSGGETVRLGKGF</sequence>